<dbReference type="EMBL" id="KE525352">
    <property type="protein sequence ID" value="KFB51728.1"/>
    <property type="molecule type" value="Genomic_DNA"/>
</dbReference>
<feature type="domain" description="C2H2-type" evidence="9">
    <location>
        <begin position="303"/>
        <end position="331"/>
    </location>
</feature>
<dbReference type="SMART" id="SM00355">
    <property type="entry name" value="ZnF_C2H2"/>
    <property type="match status" value="7"/>
</dbReference>
<dbReference type="AlphaFoldDB" id="A0A084WND4"/>
<evidence type="ECO:0000313" key="13">
    <source>
        <dbReference type="Proteomes" id="UP000030765"/>
    </source>
</evidence>
<dbReference type="InterPro" id="IPR012934">
    <property type="entry name" value="Znf_AD"/>
</dbReference>
<comment type="subcellular location">
    <subcellularLocation>
        <location evidence="1">Nucleus</location>
    </subcellularLocation>
</comment>
<feature type="binding site" evidence="8">
    <location>
        <position position="67"/>
    </location>
    <ligand>
        <name>Zn(2+)</name>
        <dbReference type="ChEBI" id="CHEBI:29105"/>
    </ligand>
</feature>
<dbReference type="GO" id="GO:0000981">
    <property type="term" value="F:DNA-binding transcription factor activity, RNA polymerase II-specific"/>
    <property type="evidence" value="ECO:0007669"/>
    <property type="project" value="TreeGrafter"/>
</dbReference>
<evidence type="ECO:0000256" key="6">
    <source>
        <dbReference type="ARBA" id="ARBA00023242"/>
    </source>
</evidence>
<dbReference type="EnsemblMetazoa" id="ASIC019818-RA">
    <property type="protein sequence ID" value="ASIC019818-PA"/>
    <property type="gene ID" value="ASIC019818"/>
</dbReference>
<name>A0A084WND4_ANOSI</name>
<keyword evidence="13" id="KW-1185">Reference proteome</keyword>
<protein>
    <submittedName>
        <fullName evidence="11 12">Uncharacterized protein</fullName>
    </submittedName>
</protein>
<dbReference type="SUPFAM" id="SSF57716">
    <property type="entry name" value="Glucocorticoid receptor-like (DNA-binding domain)"/>
    <property type="match status" value="1"/>
</dbReference>
<feature type="domain" description="C2H2-type" evidence="9">
    <location>
        <begin position="360"/>
        <end position="387"/>
    </location>
</feature>
<dbReference type="VEuPathDB" id="VectorBase:ASIS007393"/>
<evidence type="ECO:0000259" key="10">
    <source>
        <dbReference type="PROSITE" id="PS51915"/>
    </source>
</evidence>
<dbReference type="SUPFAM" id="SSF57667">
    <property type="entry name" value="beta-beta-alpha zinc fingers"/>
    <property type="match status" value="4"/>
</dbReference>
<feature type="domain" description="C2H2-type" evidence="9">
    <location>
        <begin position="275"/>
        <end position="302"/>
    </location>
</feature>
<dbReference type="Proteomes" id="UP000030765">
    <property type="component" value="Unassembled WGS sequence"/>
</dbReference>
<dbReference type="InterPro" id="IPR013087">
    <property type="entry name" value="Znf_C2H2_type"/>
</dbReference>
<evidence type="ECO:0000256" key="2">
    <source>
        <dbReference type="ARBA" id="ARBA00022723"/>
    </source>
</evidence>
<keyword evidence="4 7" id="KW-0863">Zinc-finger</keyword>
<dbReference type="Gene3D" id="3.30.160.60">
    <property type="entry name" value="Classic Zinc Finger"/>
    <property type="match status" value="6"/>
</dbReference>
<evidence type="ECO:0000256" key="4">
    <source>
        <dbReference type="ARBA" id="ARBA00022771"/>
    </source>
</evidence>
<dbReference type="Pfam" id="PF07776">
    <property type="entry name" value="zf-AD"/>
    <property type="match status" value="1"/>
</dbReference>
<feature type="binding site" evidence="8">
    <location>
        <position position="70"/>
    </location>
    <ligand>
        <name>Zn(2+)</name>
        <dbReference type="ChEBI" id="CHEBI:29105"/>
    </ligand>
</feature>
<feature type="domain" description="C2H2-type" evidence="9">
    <location>
        <begin position="416"/>
        <end position="441"/>
    </location>
</feature>
<evidence type="ECO:0000313" key="12">
    <source>
        <dbReference type="EnsemblMetazoa" id="ASIC019818-PA"/>
    </source>
</evidence>
<dbReference type="PROSITE" id="PS51915">
    <property type="entry name" value="ZAD"/>
    <property type="match status" value="1"/>
</dbReference>
<dbReference type="FunFam" id="3.30.160.60:FF:000925">
    <property type="entry name" value="Zinc finger protein 668"/>
    <property type="match status" value="1"/>
</dbReference>
<dbReference type="PANTHER" id="PTHR24394">
    <property type="entry name" value="ZINC FINGER PROTEIN"/>
    <property type="match status" value="1"/>
</dbReference>
<keyword evidence="2 8" id="KW-0479">Metal-binding</keyword>
<evidence type="ECO:0000256" key="7">
    <source>
        <dbReference type="PROSITE-ProRule" id="PRU00042"/>
    </source>
</evidence>
<dbReference type="GO" id="GO:0005634">
    <property type="term" value="C:nucleus"/>
    <property type="evidence" value="ECO:0007669"/>
    <property type="project" value="UniProtKB-SubCell"/>
</dbReference>
<dbReference type="PROSITE" id="PS50157">
    <property type="entry name" value="ZINC_FINGER_C2H2_2"/>
    <property type="match status" value="6"/>
</dbReference>
<accession>A0A084WND4</accession>
<feature type="binding site" evidence="8">
    <location>
        <position position="13"/>
    </location>
    <ligand>
        <name>Zn(2+)</name>
        <dbReference type="ChEBI" id="CHEBI:29105"/>
    </ligand>
</feature>
<dbReference type="EMBL" id="ATLV01024587">
    <property type="status" value="NOT_ANNOTATED_CDS"/>
    <property type="molecule type" value="Genomic_DNA"/>
</dbReference>
<feature type="domain" description="C2H2-type" evidence="9">
    <location>
        <begin position="332"/>
        <end position="359"/>
    </location>
</feature>
<sequence>MEFSVSTESCRVCLRKTPTGKFLLEPVKGKEHTEHRTLLSLYNLCTGFTDPPWTQEETNTFFPQKICSACEQLLLTTYEFRKLSKKSEKVLQHILLFYNDDESSCIVLEESNREDRLQEDQFEEDCVDESIEECEQQDVLVEAGTETVDDRGLELLQEAALLSLEKVAETSECISSQEECPEYCDQPNEYATNELFQNEDAVLEECKEQPDLDEFIDFESLVDEDEQEEADRGEVFYESRNPSLPHHVECPDCGKLISTPYLPKHRETHQATQRFECDVCKMRFTFLENLTKHKRIHDNDKRYECPYCQELFLHWTSRRYHIERVHTKEKRFACEYCGAKFRQSSHYQIHLRRHTGSTPYPCSLCDKSFVTSSSRKEHMRSHSDEKEFQCKHCRKRYKSVKSLKVHMKTHSNLKEYVCSECEKSFTQNHSLRTHQMNEHPGLILPPPGTVMNIRAINRLQNDETL</sequence>
<dbReference type="SMART" id="SM00868">
    <property type="entry name" value="zf-AD"/>
    <property type="match status" value="1"/>
</dbReference>
<evidence type="ECO:0000256" key="8">
    <source>
        <dbReference type="PROSITE-ProRule" id="PRU01263"/>
    </source>
</evidence>
<dbReference type="STRING" id="74873.A0A084WND4"/>
<proteinExistence type="predicted"/>
<keyword evidence="5 8" id="KW-0862">Zinc</keyword>
<evidence type="ECO:0000256" key="3">
    <source>
        <dbReference type="ARBA" id="ARBA00022737"/>
    </source>
</evidence>
<dbReference type="FunFam" id="3.30.160.60:FF:000870">
    <property type="entry name" value="zinc finger protein 197 isoform X1"/>
    <property type="match status" value="1"/>
</dbReference>
<dbReference type="PANTHER" id="PTHR24394:SF44">
    <property type="entry name" value="ZINC FINGER PROTEIN 271-LIKE"/>
    <property type="match status" value="1"/>
</dbReference>
<keyword evidence="3" id="KW-0677">Repeat</keyword>
<dbReference type="InterPro" id="IPR036236">
    <property type="entry name" value="Znf_C2H2_sf"/>
</dbReference>
<feature type="domain" description="ZAD" evidence="10">
    <location>
        <begin position="8"/>
        <end position="94"/>
    </location>
</feature>
<feature type="binding site" evidence="8">
    <location>
        <position position="10"/>
    </location>
    <ligand>
        <name>Zn(2+)</name>
        <dbReference type="ChEBI" id="CHEBI:29105"/>
    </ligand>
</feature>
<feature type="domain" description="C2H2-type" evidence="9">
    <location>
        <begin position="388"/>
        <end position="415"/>
    </location>
</feature>
<evidence type="ECO:0000256" key="1">
    <source>
        <dbReference type="ARBA" id="ARBA00004123"/>
    </source>
</evidence>
<dbReference type="PROSITE" id="PS00028">
    <property type="entry name" value="ZINC_FINGER_C2H2_1"/>
    <property type="match status" value="6"/>
</dbReference>
<reference evidence="12" key="2">
    <citation type="submission" date="2020-05" db="UniProtKB">
        <authorList>
            <consortium name="EnsemblMetazoa"/>
        </authorList>
    </citation>
    <scope>IDENTIFICATION</scope>
</reference>
<keyword evidence="6" id="KW-0539">Nucleus</keyword>
<dbReference type="GO" id="GO:0003677">
    <property type="term" value="F:DNA binding"/>
    <property type="evidence" value="ECO:0007669"/>
    <property type="project" value="UniProtKB-ARBA"/>
</dbReference>
<dbReference type="Pfam" id="PF13894">
    <property type="entry name" value="zf-C2H2_4"/>
    <property type="match status" value="1"/>
</dbReference>
<evidence type="ECO:0000313" key="11">
    <source>
        <dbReference type="EMBL" id="KFB51728.1"/>
    </source>
</evidence>
<dbReference type="OrthoDB" id="427030at2759"/>
<organism evidence="11">
    <name type="scientific">Anopheles sinensis</name>
    <name type="common">Mosquito</name>
    <dbReference type="NCBI Taxonomy" id="74873"/>
    <lineage>
        <taxon>Eukaryota</taxon>
        <taxon>Metazoa</taxon>
        <taxon>Ecdysozoa</taxon>
        <taxon>Arthropoda</taxon>
        <taxon>Hexapoda</taxon>
        <taxon>Insecta</taxon>
        <taxon>Pterygota</taxon>
        <taxon>Neoptera</taxon>
        <taxon>Endopterygota</taxon>
        <taxon>Diptera</taxon>
        <taxon>Nematocera</taxon>
        <taxon>Culicoidea</taxon>
        <taxon>Culicidae</taxon>
        <taxon>Anophelinae</taxon>
        <taxon>Anopheles</taxon>
    </lineage>
</organism>
<dbReference type="VEuPathDB" id="VectorBase:ASIC019818"/>
<dbReference type="Pfam" id="PF00096">
    <property type="entry name" value="zf-C2H2"/>
    <property type="match status" value="4"/>
</dbReference>
<reference evidence="11 13" key="1">
    <citation type="journal article" date="2014" name="BMC Genomics">
        <title>Genome sequence of Anopheles sinensis provides insight into genetics basis of mosquito competence for malaria parasites.</title>
        <authorList>
            <person name="Zhou D."/>
            <person name="Zhang D."/>
            <person name="Ding G."/>
            <person name="Shi L."/>
            <person name="Hou Q."/>
            <person name="Ye Y."/>
            <person name="Xu Y."/>
            <person name="Zhou H."/>
            <person name="Xiong C."/>
            <person name="Li S."/>
            <person name="Yu J."/>
            <person name="Hong S."/>
            <person name="Yu X."/>
            <person name="Zou P."/>
            <person name="Chen C."/>
            <person name="Chang X."/>
            <person name="Wang W."/>
            <person name="Lv Y."/>
            <person name="Sun Y."/>
            <person name="Ma L."/>
            <person name="Shen B."/>
            <person name="Zhu C."/>
        </authorList>
    </citation>
    <scope>NUCLEOTIDE SEQUENCE [LARGE SCALE GENOMIC DNA]</scope>
</reference>
<dbReference type="OMA" id="RFACEYC"/>
<gene>
    <name evidence="11" type="ORF">ZHAS_00019818</name>
</gene>
<dbReference type="FunFam" id="3.30.160.60:FF:000110">
    <property type="entry name" value="Zinc finger protein-like"/>
    <property type="match status" value="1"/>
</dbReference>
<evidence type="ECO:0000256" key="5">
    <source>
        <dbReference type="ARBA" id="ARBA00022833"/>
    </source>
</evidence>
<dbReference type="GO" id="GO:0008270">
    <property type="term" value="F:zinc ion binding"/>
    <property type="evidence" value="ECO:0007669"/>
    <property type="project" value="UniProtKB-UniRule"/>
</dbReference>
<evidence type="ECO:0000259" key="9">
    <source>
        <dbReference type="PROSITE" id="PS50157"/>
    </source>
</evidence>